<evidence type="ECO:0000313" key="1">
    <source>
        <dbReference type="EMBL" id="QBK85381.1"/>
    </source>
</evidence>
<organism evidence="1">
    <name type="scientific">Iridovirus LCIVAC01</name>
    <dbReference type="NCBI Taxonomy" id="2506607"/>
    <lineage>
        <taxon>Viruses</taxon>
        <taxon>Varidnaviria</taxon>
        <taxon>Bamfordvirae</taxon>
        <taxon>Nucleocytoviricota</taxon>
        <taxon>Megaviricetes</taxon>
        <taxon>Pimascovirales</taxon>
        <taxon>Pimascovirales incertae sedis</taxon>
        <taxon>Iridoviridae</taxon>
    </lineage>
</organism>
<sequence>MRTFTSRKEAAEFVKFKSKIKTSISTIMKAISKACTGKQNSAYGYRWRNIKTYDRETSSQ</sequence>
<name>A0A481YQA3_9VIRU</name>
<dbReference type="InterPro" id="IPR036388">
    <property type="entry name" value="WH-like_DNA-bd_sf"/>
</dbReference>
<reference evidence="1" key="1">
    <citation type="journal article" date="2019" name="MBio">
        <title>Virus Genomes from Deep Sea Sediments Expand the Ocean Megavirome and Support Independent Origins of Viral Gigantism.</title>
        <authorList>
            <person name="Backstrom D."/>
            <person name="Yutin N."/>
            <person name="Jorgensen S.L."/>
            <person name="Dharamshi J."/>
            <person name="Homa F."/>
            <person name="Zaremba-Niedwiedzka K."/>
            <person name="Spang A."/>
            <person name="Wolf Y.I."/>
            <person name="Koonin E.V."/>
            <person name="Ettema T.J."/>
        </authorList>
    </citation>
    <scope>NUCLEOTIDE SEQUENCE</scope>
</reference>
<proteinExistence type="predicted"/>
<dbReference type="EMBL" id="MK500322">
    <property type="protein sequence ID" value="QBK85381.1"/>
    <property type="molecule type" value="Genomic_DNA"/>
</dbReference>
<dbReference type="Gene3D" id="1.10.10.10">
    <property type="entry name" value="Winged helix-like DNA-binding domain superfamily/Winged helix DNA-binding domain"/>
    <property type="match status" value="1"/>
</dbReference>
<accession>A0A481YQA3</accession>
<protein>
    <submittedName>
        <fullName evidence="1">Uncharacterized protein</fullName>
    </submittedName>
</protein>
<gene>
    <name evidence="1" type="ORF">LCIVAC01_01900</name>
</gene>